<comment type="caution">
    <text evidence="1">The sequence shown here is derived from an EMBL/GenBank/DDBJ whole genome shotgun (WGS) entry which is preliminary data.</text>
</comment>
<organism evidence="1 2">
    <name type="scientific">Cytobacillus spartinae</name>
    <dbReference type="NCBI Taxonomy" id="3299023"/>
    <lineage>
        <taxon>Bacteria</taxon>
        <taxon>Bacillati</taxon>
        <taxon>Bacillota</taxon>
        <taxon>Bacilli</taxon>
        <taxon>Bacillales</taxon>
        <taxon>Bacillaceae</taxon>
        <taxon>Cytobacillus</taxon>
    </lineage>
</organism>
<reference evidence="1 2" key="1">
    <citation type="submission" date="2024-08" db="EMBL/GenBank/DDBJ databases">
        <title>Two novel Cytobacillus novel species.</title>
        <authorList>
            <person name="Liu G."/>
        </authorList>
    </citation>
    <scope>NUCLEOTIDE SEQUENCE [LARGE SCALE GENOMIC DNA]</scope>
    <source>
        <strain evidence="1 2">FJAT-54145</strain>
    </source>
</reference>
<dbReference type="Proteomes" id="UP001601059">
    <property type="component" value="Unassembled WGS sequence"/>
</dbReference>
<name>A0ABW6KA82_9BACI</name>
<dbReference type="RefSeq" id="WP_389359711.1">
    <property type="nucleotide sequence ID" value="NZ_JBIACK010000002.1"/>
</dbReference>
<evidence type="ECO:0000313" key="2">
    <source>
        <dbReference type="Proteomes" id="UP001601059"/>
    </source>
</evidence>
<sequence length="53" mass="6048">MKQERESSRIKGIINRAVEEDGSIHIVHKDAQTIDDFSLNVVKTDAYKTMTNN</sequence>
<protein>
    <recommendedName>
        <fullName evidence="3">DUF2187 domain-containing protein</fullName>
    </recommendedName>
</protein>
<evidence type="ECO:0000313" key="1">
    <source>
        <dbReference type="EMBL" id="MFE8700492.1"/>
    </source>
</evidence>
<evidence type="ECO:0008006" key="3">
    <source>
        <dbReference type="Google" id="ProtNLM"/>
    </source>
</evidence>
<proteinExistence type="predicted"/>
<gene>
    <name evidence="1" type="ORF">ACFYKX_07705</name>
</gene>
<dbReference type="EMBL" id="JBIACK010000002">
    <property type="protein sequence ID" value="MFE8700492.1"/>
    <property type="molecule type" value="Genomic_DNA"/>
</dbReference>
<keyword evidence="2" id="KW-1185">Reference proteome</keyword>
<accession>A0ABW6KA82</accession>